<keyword evidence="3 6" id="KW-1015">Disulfide bond</keyword>
<dbReference type="GO" id="GO:0006644">
    <property type="term" value="P:phospholipid metabolic process"/>
    <property type="evidence" value="ECO:0007669"/>
    <property type="project" value="InterPro"/>
</dbReference>
<evidence type="ECO:0000256" key="5">
    <source>
        <dbReference type="PIRSR" id="PIRSR601211-2"/>
    </source>
</evidence>
<dbReference type="GO" id="GO:0005543">
    <property type="term" value="F:phospholipid binding"/>
    <property type="evidence" value="ECO:0007669"/>
    <property type="project" value="TreeGrafter"/>
</dbReference>
<feature type="binding site" evidence="5">
    <location>
        <position position="47"/>
    </location>
    <ligand>
        <name>Ca(2+)</name>
        <dbReference type="ChEBI" id="CHEBI:29108"/>
    </ligand>
</feature>
<feature type="non-terminal residue" evidence="10">
    <location>
        <position position="1"/>
    </location>
</feature>
<evidence type="ECO:0000256" key="4">
    <source>
        <dbReference type="PIRSR" id="PIRSR601211-1"/>
    </source>
</evidence>
<feature type="disulfide bond" evidence="6">
    <location>
        <begin position="48"/>
        <end position="64"/>
    </location>
</feature>
<accession>A0A7L4D0V8</accession>
<keyword evidence="5" id="KW-0479">Metal-binding</keyword>
<keyword evidence="11" id="KW-1185">Reference proteome</keyword>
<feature type="active site" evidence="4">
    <location>
        <position position="67"/>
    </location>
</feature>
<evidence type="ECO:0000313" key="10">
    <source>
        <dbReference type="EMBL" id="NXW55162.1"/>
    </source>
</evidence>
<gene>
    <name evidence="10" type="primary">Pla2g5</name>
    <name evidence="10" type="ORF">EURGUL_R00683</name>
</gene>
<dbReference type="InterPro" id="IPR016090">
    <property type="entry name" value="PLA2-like_dom"/>
</dbReference>
<feature type="binding site" evidence="5">
    <location>
        <position position="68"/>
    </location>
    <ligand>
        <name>Ca(2+)</name>
        <dbReference type="ChEBI" id="CHEBI:29108"/>
    </ligand>
</feature>
<dbReference type="Pfam" id="PF00068">
    <property type="entry name" value="Phospholip_A2_1"/>
    <property type="match status" value="1"/>
</dbReference>
<comment type="subcellular location">
    <subcellularLocation>
        <location evidence="1">Secreted</location>
    </subcellularLocation>
</comment>
<feature type="binding site" evidence="5">
    <location>
        <position position="51"/>
    </location>
    <ligand>
        <name>Ca(2+)</name>
        <dbReference type="ChEBI" id="CHEBI:29108"/>
    </ligand>
</feature>
<feature type="disulfide bond" evidence="6">
    <location>
        <begin position="79"/>
        <end position="103"/>
    </location>
</feature>
<feature type="active site" evidence="4">
    <location>
        <position position="111"/>
    </location>
</feature>
<protein>
    <submittedName>
        <fullName evidence="10">PA2G5 phospholipase</fullName>
    </submittedName>
</protein>
<feature type="disulfide bond" evidence="6">
    <location>
        <begin position="63"/>
        <end position="117"/>
    </location>
</feature>
<evidence type="ECO:0000256" key="7">
    <source>
        <dbReference type="RuleBase" id="RU003654"/>
    </source>
</evidence>
<dbReference type="GO" id="GO:0042130">
    <property type="term" value="P:negative regulation of T cell proliferation"/>
    <property type="evidence" value="ECO:0007669"/>
    <property type="project" value="TreeGrafter"/>
</dbReference>
<feature type="domain" description="Phospholipase A2-like central" evidence="9">
    <location>
        <begin position="21"/>
        <end position="137"/>
    </location>
</feature>
<feature type="disulfide bond" evidence="6">
    <location>
        <begin position="97"/>
        <end position="108"/>
    </location>
</feature>
<dbReference type="PANTHER" id="PTHR11716:SF9">
    <property type="entry name" value="PHOSPHOLIPASE A2, MEMBRANE ASSOCIATED"/>
    <property type="match status" value="1"/>
</dbReference>
<evidence type="ECO:0000256" key="1">
    <source>
        <dbReference type="ARBA" id="ARBA00004613"/>
    </source>
</evidence>
<dbReference type="InterPro" id="IPR001211">
    <property type="entry name" value="PLA2"/>
</dbReference>
<dbReference type="Gene3D" id="1.20.90.10">
    <property type="entry name" value="Phospholipase A2 domain"/>
    <property type="match status" value="1"/>
</dbReference>
<proteinExistence type="inferred from homology"/>
<evidence type="ECO:0000313" key="11">
    <source>
        <dbReference type="Proteomes" id="UP000541249"/>
    </source>
</evidence>
<dbReference type="GO" id="GO:0005509">
    <property type="term" value="F:calcium ion binding"/>
    <property type="evidence" value="ECO:0007669"/>
    <property type="project" value="InterPro"/>
</dbReference>
<dbReference type="GO" id="GO:0016042">
    <property type="term" value="P:lipid catabolic process"/>
    <property type="evidence" value="ECO:0007669"/>
    <property type="project" value="InterPro"/>
</dbReference>
<dbReference type="SMART" id="SM00085">
    <property type="entry name" value="PA2c"/>
    <property type="match status" value="1"/>
</dbReference>
<comment type="similarity">
    <text evidence="7">Belongs to the phospholipase A2 family.</text>
</comment>
<keyword evidence="2" id="KW-0964">Secreted</keyword>
<evidence type="ECO:0000259" key="9">
    <source>
        <dbReference type="SMART" id="SM00085"/>
    </source>
</evidence>
<feature type="non-terminal residue" evidence="10">
    <location>
        <position position="137"/>
    </location>
</feature>
<comment type="caution">
    <text evidence="10">The sequence shown here is derived from an EMBL/GenBank/DDBJ whole genome shotgun (WGS) entry which is preliminary data.</text>
</comment>
<dbReference type="InterPro" id="IPR036444">
    <property type="entry name" value="PLipase_A2_dom_sf"/>
</dbReference>
<feature type="binding site" evidence="5">
    <location>
        <position position="49"/>
    </location>
    <ligand>
        <name>Ca(2+)</name>
        <dbReference type="ChEBI" id="CHEBI:29108"/>
    </ligand>
</feature>
<dbReference type="PRINTS" id="PR00389">
    <property type="entry name" value="PHPHLIPASEA2"/>
</dbReference>
<dbReference type="PROSITE" id="PS00118">
    <property type="entry name" value="PA2_HIS"/>
    <property type="match status" value="1"/>
</dbReference>
<evidence type="ECO:0000256" key="8">
    <source>
        <dbReference type="SAM" id="SignalP"/>
    </source>
</evidence>
<dbReference type="PANTHER" id="PTHR11716">
    <property type="entry name" value="PHOSPHOLIPASE A2 FAMILY MEMBER"/>
    <property type="match status" value="1"/>
</dbReference>
<feature type="signal peptide" evidence="8">
    <location>
        <begin position="1"/>
        <end position="20"/>
    </location>
</feature>
<dbReference type="InterPro" id="IPR033113">
    <property type="entry name" value="PLA2_histidine"/>
</dbReference>
<feature type="disulfide bond" evidence="6">
    <location>
        <begin position="70"/>
        <end position="110"/>
    </location>
</feature>
<feature type="chain" id="PRO_5029550423" evidence="8">
    <location>
        <begin position="21"/>
        <end position="137"/>
    </location>
</feature>
<dbReference type="FunFam" id="1.20.90.10:FF:000001">
    <property type="entry name" value="Basic phospholipase A2 homolog"/>
    <property type="match status" value="1"/>
</dbReference>
<reference evidence="10 11" key="1">
    <citation type="submission" date="2019-09" db="EMBL/GenBank/DDBJ databases">
        <title>Bird 10,000 Genomes (B10K) Project - Family phase.</title>
        <authorList>
            <person name="Zhang G."/>
        </authorList>
    </citation>
    <scope>NUCLEOTIDE SEQUENCE [LARGE SCALE GENOMIC DNA]</scope>
    <source>
        <strain evidence="10">B10K-DU-002-51</strain>
        <tissue evidence="10">Muscle</tissue>
    </source>
</reference>
<sequence length="137" mass="15689">MNSLLTFALLLAWGLSPAHGSLWDLQKMITKTTGKNALLYYSFYGCYCGLGGHGQPKDATDRCCQLHDTCYNNLLSYHCNAKVEDYPYGWYRGSPFCSGDSWCPKLSCECDRSLVLCLKRNLGSYNKRYRFYPKSWC</sequence>
<evidence type="ECO:0000256" key="6">
    <source>
        <dbReference type="PIRSR" id="PIRSR601211-3"/>
    </source>
</evidence>
<dbReference type="SUPFAM" id="SSF48619">
    <property type="entry name" value="Phospholipase A2, PLA2"/>
    <property type="match status" value="1"/>
</dbReference>
<dbReference type="GO" id="GO:0047498">
    <property type="term" value="F:calcium-dependent phospholipase A2 activity"/>
    <property type="evidence" value="ECO:0007669"/>
    <property type="project" value="TreeGrafter"/>
</dbReference>
<keyword evidence="5" id="KW-0106">Calcium</keyword>
<dbReference type="EMBL" id="VZZY01003854">
    <property type="protein sequence ID" value="NXW55162.1"/>
    <property type="molecule type" value="Genomic_DNA"/>
</dbReference>
<dbReference type="GO" id="GO:0050482">
    <property type="term" value="P:arachidonate secretion"/>
    <property type="evidence" value="ECO:0007669"/>
    <property type="project" value="InterPro"/>
</dbReference>
<dbReference type="AlphaFoldDB" id="A0A7L4D0V8"/>
<dbReference type="OrthoDB" id="5841574at2759"/>
<name>A0A7L4D0V8_9AVES</name>
<evidence type="ECO:0000256" key="3">
    <source>
        <dbReference type="ARBA" id="ARBA00023157"/>
    </source>
</evidence>
<keyword evidence="8" id="KW-0732">Signal</keyword>
<dbReference type="Proteomes" id="UP000541249">
    <property type="component" value="Unassembled WGS sequence"/>
</dbReference>
<dbReference type="GO" id="GO:0005576">
    <property type="term" value="C:extracellular region"/>
    <property type="evidence" value="ECO:0007669"/>
    <property type="project" value="UniProtKB-SubCell"/>
</dbReference>
<organism evidence="10 11">
    <name type="scientific">Eurystomus gularis</name>
    <dbReference type="NCBI Taxonomy" id="325343"/>
    <lineage>
        <taxon>Eukaryota</taxon>
        <taxon>Metazoa</taxon>
        <taxon>Chordata</taxon>
        <taxon>Craniata</taxon>
        <taxon>Vertebrata</taxon>
        <taxon>Euteleostomi</taxon>
        <taxon>Archelosauria</taxon>
        <taxon>Archosauria</taxon>
        <taxon>Dinosauria</taxon>
        <taxon>Saurischia</taxon>
        <taxon>Theropoda</taxon>
        <taxon>Coelurosauria</taxon>
        <taxon>Aves</taxon>
        <taxon>Neognathae</taxon>
        <taxon>Neoaves</taxon>
        <taxon>Telluraves</taxon>
        <taxon>Coraciimorphae</taxon>
        <taxon>Coraciiformes</taxon>
        <taxon>Coraciidae</taxon>
        <taxon>Eurystomus</taxon>
    </lineage>
</organism>
<dbReference type="CDD" id="cd00125">
    <property type="entry name" value="PLA2c"/>
    <property type="match status" value="1"/>
</dbReference>
<evidence type="ECO:0000256" key="2">
    <source>
        <dbReference type="ARBA" id="ARBA00022525"/>
    </source>
</evidence>
<comment type="cofactor">
    <cofactor evidence="5">
        <name>Ca(2+)</name>
        <dbReference type="ChEBI" id="CHEBI:29108"/>
    </cofactor>
    <text evidence="5">Binds 1 Ca(2+) ion per subunit.</text>
</comment>